<evidence type="ECO:0000256" key="7">
    <source>
        <dbReference type="ARBA" id="ARBA00023049"/>
    </source>
</evidence>
<dbReference type="SUPFAM" id="SSF48452">
    <property type="entry name" value="TPR-like"/>
    <property type="match status" value="1"/>
</dbReference>
<evidence type="ECO:0000313" key="10">
    <source>
        <dbReference type="EMBL" id="MFK4753277.1"/>
    </source>
</evidence>
<dbReference type="Proteomes" id="UP001620597">
    <property type="component" value="Unassembled WGS sequence"/>
</dbReference>
<evidence type="ECO:0000256" key="6">
    <source>
        <dbReference type="ARBA" id="ARBA00022833"/>
    </source>
</evidence>
<dbReference type="PANTHER" id="PTHR22726:SF1">
    <property type="entry name" value="METALLOENDOPEPTIDASE OMA1, MITOCHONDRIAL"/>
    <property type="match status" value="1"/>
</dbReference>
<keyword evidence="11" id="KW-1185">Reference proteome</keyword>
<feature type="domain" description="Peptidase M48" evidence="9">
    <location>
        <begin position="70"/>
        <end position="253"/>
    </location>
</feature>
<evidence type="ECO:0000256" key="5">
    <source>
        <dbReference type="ARBA" id="ARBA00022801"/>
    </source>
</evidence>
<keyword evidence="2 8" id="KW-0479">Metal-binding</keyword>
<keyword evidence="6 8" id="KW-0862">Zinc</keyword>
<feature type="signal peptide" evidence="8">
    <location>
        <begin position="1"/>
        <end position="22"/>
    </location>
</feature>
<evidence type="ECO:0000256" key="2">
    <source>
        <dbReference type="ARBA" id="ARBA00022723"/>
    </source>
</evidence>
<evidence type="ECO:0000256" key="3">
    <source>
        <dbReference type="ARBA" id="ARBA00022729"/>
    </source>
</evidence>
<keyword evidence="5 8" id="KW-0378">Hydrolase</keyword>
<dbReference type="EMBL" id="JBBKTX010000015">
    <property type="protein sequence ID" value="MFK4753277.1"/>
    <property type="molecule type" value="Genomic_DNA"/>
</dbReference>
<dbReference type="PANTHER" id="PTHR22726">
    <property type="entry name" value="METALLOENDOPEPTIDASE OMA1"/>
    <property type="match status" value="1"/>
</dbReference>
<comment type="similarity">
    <text evidence="8">Belongs to the peptidase M48 family. BepA subfamily.</text>
</comment>
<dbReference type="InterPro" id="IPR051156">
    <property type="entry name" value="Mito/Outer_Membr_Metalloprot"/>
</dbReference>
<comment type="cofactor">
    <cofactor evidence="8">
        <name>Zn(2+)</name>
        <dbReference type="ChEBI" id="CHEBI:29105"/>
    </cofactor>
    <text evidence="8">Binds 1 zinc ion per subunit.</text>
</comment>
<proteinExistence type="inferred from homology"/>
<comment type="caution">
    <text evidence="10">The sequence shown here is derived from an EMBL/GenBank/DDBJ whole genome shotgun (WGS) entry which is preliminary data.</text>
</comment>
<feature type="active site" description="Proton donor" evidence="8">
    <location>
        <position position="200"/>
    </location>
</feature>
<feature type="binding site" evidence="8">
    <location>
        <position position="134"/>
    </location>
    <ligand>
        <name>Zn(2+)</name>
        <dbReference type="ChEBI" id="CHEBI:29105"/>
        <note>catalytic</note>
    </ligand>
</feature>
<protein>
    <recommendedName>
        <fullName evidence="8">Putative beta-barrel assembly-enhancing protease</fullName>
        <ecNumber evidence="8">3.4.-.-</ecNumber>
    </recommendedName>
</protein>
<dbReference type="InterPro" id="IPR001915">
    <property type="entry name" value="Peptidase_M48"/>
</dbReference>
<feature type="binding site" evidence="8">
    <location>
        <position position="196"/>
    </location>
    <ligand>
        <name>Zn(2+)</name>
        <dbReference type="ChEBI" id="CHEBI:29105"/>
        <note>catalytic</note>
    </ligand>
</feature>
<dbReference type="HAMAP" id="MF_00997">
    <property type="entry name" value="Protease_BepA"/>
    <property type="match status" value="1"/>
</dbReference>
<sequence length="482" mass="53262" precursor="true">MKSRKTLLASTLLFCFSTSTYAASNELPSLGDAASSIVSLQEEHELGRTWLRQLRAHARTIDDPLMIEFIESLVFRMIPHSGAPQQDFDFVVIDKKELNAFAVPGGVIGINMGLLLYTRDEDEIAAVLAHELAHLSQRHFARQIERAEQQQPIAIATLLASILLIATNNADAGFAGLMAGQAASIQSQLAYSRDWEREADRIGINTLAESGFDPQAMPSMFNQMMAASRIGDKPPEFLLTHPLTLSRVSDAAARAEGYTSQPRHLSFDFAILKNRARIRYQLTEATITDTFIREAEATDNSALTRNAAHYTLAEQALQQQDTKTALQQLKQLGESYQQSPASLALLAKILTATHQAEQALEMLTMALTYHPGSYLLISTRANVLADLGRPEEAVNSLRPLTEQRPTTPGLWFQLSQLAAKANNSVLAYRANAEYLFFSGESAKASRQMDLAIAAAAKQKDFQRQEALKERLKQMAASRKQLE</sequence>
<keyword evidence="7 8" id="KW-0482">Metalloprotease</keyword>
<name>A0ABW8NK60_9GAMM</name>
<feature type="binding site" evidence="8">
    <location>
        <position position="130"/>
    </location>
    <ligand>
        <name>Zn(2+)</name>
        <dbReference type="ChEBI" id="CHEBI:29105"/>
        <note>catalytic</note>
    </ligand>
</feature>
<evidence type="ECO:0000256" key="1">
    <source>
        <dbReference type="ARBA" id="ARBA00022670"/>
    </source>
</evidence>
<reference evidence="10 11" key="1">
    <citation type="submission" date="2024-03" db="EMBL/GenBank/DDBJ databases">
        <title>High-quality draft genome sequence of Oceanobacter sp. wDCs-4.</title>
        <authorList>
            <person name="Dong C."/>
        </authorList>
    </citation>
    <scope>NUCLEOTIDE SEQUENCE [LARGE SCALE GENOMIC DNA]</scope>
    <source>
        <strain evidence="11">wDCs-4</strain>
    </source>
</reference>
<dbReference type="GO" id="GO:0008237">
    <property type="term" value="F:metallopeptidase activity"/>
    <property type="evidence" value="ECO:0007669"/>
    <property type="project" value="UniProtKB-KW"/>
</dbReference>
<dbReference type="EC" id="3.4.-.-" evidence="8"/>
<keyword evidence="3 8" id="KW-0732">Signal</keyword>
<dbReference type="RefSeq" id="WP_416206336.1">
    <property type="nucleotide sequence ID" value="NZ_JBBKTX010000015.1"/>
</dbReference>
<dbReference type="Gene3D" id="1.25.40.10">
    <property type="entry name" value="Tetratricopeptide repeat domain"/>
    <property type="match status" value="1"/>
</dbReference>
<keyword evidence="1 8" id="KW-0645">Protease</keyword>
<evidence type="ECO:0000256" key="4">
    <source>
        <dbReference type="ARBA" id="ARBA00022764"/>
    </source>
</evidence>
<feature type="chain" id="PRO_5044906431" description="Putative beta-barrel assembly-enhancing protease" evidence="8">
    <location>
        <begin position="23"/>
        <end position="482"/>
    </location>
</feature>
<evidence type="ECO:0000313" key="11">
    <source>
        <dbReference type="Proteomes" id="UP001620597"/>
    </source>
</evidence>
<comment type="function">
    <text evidence="8">Functions as both a chaperone and a metalloprotease. Maintains the integrity of the outer membrane by promoting either the assembly or the elimination of outer membrane proteins, depending on their folding state.</text>
</comment>
<gene>
    <name evidence="10" type="ORF">WG929_12745</name>
</gene>
<evidence type="ECO:0000256" key="8">
    <source>
        <dbReference type="HAMAP-Rule" id="MF_00997"/>
    </source>
</evidence>
<accession>A0ABW8NK60</accession>
<dbReference type="Pfam" id="PF01435">
    <property type="entry name" value="Peptidase_M48"/>
    <property type="match status" value="1"/>
</dbReference>
<comment type="subcellular location">
    <subcellularLocation>
        <location evidence="8">Periplasm</location>
    </subcellularLocation>
</comment>
<dbReference type="InterPro" id="IPR011990">
    <property type="entry name" value="TPR-like_helical_dom_sf"/>
</dbReference>
<dbReference type="InterPro" id="IPR030873">
    <property type="entry name" value="Protease_BepA"/>
</dbReference>
<evidence type="ECO:0000259" key="9">
    <source>
        <dbReference type="Pfam" id="PF01435"/>
    </source>
</evidence>
<organism evidence="10 11">
    <name type="scientific">Oceanobacter antarcticus</name>
    <dbReference type="NCBI Taxonomy" id="3133425"/>
    <lineage>
        <taxon>Bacteria</taxon>
        <taxon>Pseudomonadati</taxon>
        <taxon>Pseudomonadota</taxon>
        <taxon>Gammaproteobacteria</taxon>
        <taxon>Oceanospirillales</taxon>
        <taxon>Oceanospirillaceae</taxon>
        <taxon>Oceanobacter</taxon>
    </lineage>
</organism>
<dbReference type="Gene3D" id="3.30.2010.10">
    <property type="entry name" value="Metalloproteases ('zincins'), catalytic domain"/>
    <property type="match status" value="1"/>
</dbReference>
<keyword evidence="4 8" id="KW-0574">Periplasm</keyword>
<feature type="active site" evidence="8">
    <location>
        <position position="131"/>
    </location>
</feature>